<evidence type="ECO:0000256" key="3">
    <source>
        <dbReference type="ARBA" id="ARBA00022692"/>
    </source>
</evidence>
<feature type="transmembrane region" description="Helical" evidence="6">
    <location>
        <begin position="37"/>
        <end position="58"/>
    </location>
</feature>
<dbReference type="GO" id="GO:0071555">
    <property type="term" value="P:cell wall organization"/>
    <property type="evidence" value="ECO:0007669"/>
    <property type="project" value="InterPro"/>
</dbReference>
<reference evidence="8" key="1">
    <citation type="submission" date="2023-08" db="EMBL/GenBank/DDBJ databases">
        <title>Genomic characterization of piscicolin 126 produced by Carnobacterium maltaromaticum CM22 strain isolated from salmon (Salmo salar).</title>
        <authorList>
            <person name="Gonzalez-Gragera E."/>
            <person name="Garcia-Lopez J.D."/>
            <person name="Teso-Perez C."/>
            <person name="Gimenez-Hernandez I."/>
            <person name="Peralta-Sanchez J.M."/>
            <person name="Valdivia E."/>
            <person name="Montalban-Lopez M."/>
            <person name="Martin-Platero A.M."/>
            <person name="Banos A."/>
            <person name="Martinez-Bueno M."/>
        </authorList>
    </citation>
    <scope>NUCLEOTIDE SEQUENCE</scope>
    <source>
        <strain evidence="8">CM22</strain>
    </source>
</reference>
<dbReference type="GO" id="GO:0052621">
    <property type="term" value="F:diguanylate cyclase activity"/>
    <property type="evidence" value="ECO:0007669"/>
    <property type="project" value="UniProtKB-EC"/>
</dbReference>
<dbReference type="PANTHER" id="PTHR45138:SF9">
    <property type="entry name" value="DIGUANYLATE CYCLASE DGCM-RELATED"/>
    <property type="match status" value="1"/>
</dbReference>
<dbReference type="InterPro" id="IPR011620">
    <property type="entry name" value="Sig_transdc_His_kinase_LytS_TM"/>
</dbReference>
<dbReference type="GO" id="GO:0000155">
    <property type="term" value="F:phosphorelay sensor kinase activity"/>
    <property type="evidence" value="ECO:0007669"/>
    <property type="project" value="InterPro"/>
</dbReference>
<dbReference type="PROSITE" id="PS50887">
    <property type="entry name" value="GGDEF"/>
    <property type="match status" value="1"/>
</dbReference>
<feature type="transmembrane region" description="Helical" evidence="6">
    <location>
        <begin position="135"/>
        <end position="156"/>
    </location>
</feature>
<dbReference type="Pfam" id="PF00990">
    <property type="entry name" value="GGDEF"/>
    <property type="match status" value="1"/>
</dbReference>
<dbReference type="EC" id="2.7.7.65" evidence="8"/>
<keyword evidence="3 6" id="KW-0812">Transmembrane</keyword>
<dbReference type="InterPro" id="IPR043128">
    <property type="entry name" value="Rev_trsase/Diguanyl_cyclase"/>
</dbReference>
<proteinExistence type="predicted"/>
<feature type="transmembrane region" description="Helical" evidence="6">
    <location>
        <begin position="105"/>
        <end position="123"/>
    </location>
</feature>
<evidence type="ECO:0000256" key="5">
    <source>
        <dbReference type="ARBA" id="ARBA00023136"/>
    </source>
</evidence>
<dbReference type="InterPro" id="IPR050469">
    <property type="entry name" value="Diguanylate_Cyclase"/>
</dbReference>
<dbReference type="PANTHER" id="PTHR45138">
    <property type="entry name" value="REGULATORY COMPONENTS OF SENSORY TRANSDUCTION SYSTEM"/>
    <property type="match status" value="1"/>
</dbReference>
<dbReference type="Proteomes" id="UP001290462">
    <property type="component" value="Unassembled WGS sequence"/>
</dbReference>
<feature type="domain" description="GGDEF" evidence="7">
    <location>
        <begin position="224"/>
        <end position="353"/>
    </location>
</feature>
<dbReference type="CDD" id="cd01949">
    <property type="entry name" value="GGDEF"/>
    <property type="match status" value="1"/>
</dbReference>
<accession>A0AAW9JSI1</accession>
<dbReference type="RefSeq" id="WP_201731317.1">
    <property type="nucleotide sequence ID" value="NZ_CAJGUR010000039.1"/>
</dbReference>
<name>A0AAW9JSI1_CARML</name>
<evidence type="ECO:0000256" key="1">
    <source>
        <dbReference type="ARBA" id="ARBA00004651"/>
    </source>
</evidence>
<keyword evidence="2" id="KW-1003">Cell membrane</keyword>
<sequence length="353" mass="39703">MLQMVKEVLANLSILISSAYLLSKISKTLLPHQSPLIHKLVMGLGSGITGIILMNFSISYQDSFLIDIRLVPLVMASFSYGGVTPLIAGVMIGISRLFYGLSPPIIGICLTYCLIGLSQYFISSWVKDKKAYLRLTFIFTSSIVLVILNFLIHSPYQNNTPIILVFTIYNLLGMLISYQFSKDIETEKEAFLHYESVSKYDYLTSVFNRYSFDKDLTALFKQEKLVTIFLLDINNFKHFNDTHGHDIGDLILKKVSSSLLNASFPQHKVYRIGGDEFVLVIPSALSNKAIIETKAKIKQQISQLTIQLDNQFVIRISTSIGSSSSKPSQTIDELYRQADIELYIDKKSKSTSS</sequence>
<evidence type="ECO:0000256" key="2">
    <source>
        <dbReference type="ARBA" id="ARBA00022475"/>
    </source>
</evidence>
<dbReference type="NCBIfam" id="TIGR00254">
    <property type="entry name" value="GGDEF"/>
    <property type="match status" value="1"/>
</dbReference>
<evidence type="ECO:0000256" key="6">
    <source>
        <dbReference type="SAM" id="Phobius"/>
    </source>
</evidence>
<protein>
    <submittedName>
        <fullName evidence="8">Diguanylate cyclase</fullName>
        <ecNumber evidence="8">2.7.7.65</ecNumber>
    </submittedName>
</protein>
<evidence type="ECO:0000256" key="4">
    <source>
        <dbReference type="ARBA" id="ARBA00022989"/>
    </source>
</evidence>
<comment type="subcellular location">
    <subcellularLocation>
        <location evidence="1">Cell membrane</location>
        <topology evidence="1">Multi-pass membrane protein</topology>
    </subcellularLocation>
</comment>
<keyword evidence="4 6" id="KW-1133">Transmembrane helix</keyword>
<dbReference type="GO" id="GO:0005886">
    <property type="term" value="C:plasma membrane"/>
    <property type="evidence" value="ECO:0007669"/>
    <property type="project" value="UniProtKB-SubCell"/>
</dbReference>
<dbReference type="InterPro" id="IPR000160">
    <property type="entry name" value="GGDEF_dom"/>
</dbReference>
<dbReference type="Gene3D" id="3.30.70.270">
    <property type="match status" value="1"/>
</dbReference>
<feature type="transmembrane region" description="Helical" evidence="6">
    <location>
        <begin position="162"/>
        <end position="180"/>
    </location>
</feature>
<dbReference type="Pfam" id="PF07694">
    <property type="entry name" value="5TM-5TMR_LYT"/>
    <property type="match status" value="1"/>
</dbReference>
<dbReference type="SMART" id="SM00267">
    <property type="entry name" value="GGDEF"/>
    <property type="match status" value="1"/>
</dbReference>
<dbReference type="InterPro" id="IPR029787">
    <property type="entry name" value="Nucleotide_cyclase"/>
</dbReference>
<dbReference type="EMBL" id="JAVBVO010000002">
    <property type="protein sequence ID" value="MDZ5757519.1"/>
    <property type="molecule type" value="Genomic_DNA"/>
</dbReference>
<organism evidence="8 9">
    <name type="scientific">Carnobacterium maltaromaticum</name>
    <name type="common">Carnobacterium piscicola</name>
    <dbReference type="NCBI Taxonomy" id="2751"/>
    <lineage>
        <taxon>Bacteria</taxon>
        <taxon>Bacillati</taxon>
        <taxon>Bacillota</taxon>
        <taxon>Bacilli</taxon>
        <taxon>Lactobacillales</taxon>
        <taxon>Carnobacteriaceae</taxon>
        <taxon>Carnobacterium</taxon>
    </lineage>
</organism>
<evidence type="ECO:0000313" key="8">
    <source>
        <dbReference type="EMBL" id="MDZ5757519.1"/>
    </source>
</evidence>
<keyword evidence="8" id="KW-0808">Transferase</keyword>
<keyword evidence="8" id="KW-0548">Nucleotidyltransferase</keyword>
<comment type="caution">
    <text evidence="8">The sequence shown here is derived from an EMBL/GenBank/DDBJ whole genome shotgun (WGS) entry which is preliminary data.</text>
</comment>
<dbReference type="AlphaFoldDB" id="A0AAW9JSI1"/>
<dbReference type="SUPFAM" id="SSF55073">
    <property type="entry name" value="Nucleotide cyclase"/>
    <property type="match status" value="1"/>
</dbReference>
<evidence type="ECO:0000259" key="7">
    <source>
        <dbReference type="PROSITE" id="PS50887"/>
    </source>
</evidence>
<feature type="transmembrane region" description="Helical" evidence="6">
    <location>
        <begin position="70"/>
        <end position="99"/>
    </location>
</feature>
<keyword evidence="5 6" id="KW-0472">Membrane</keyword>
<evidence type="ECO:0000313" key="9">
    <source>
        <dbReference type="Proteomes" id="UP001290462"/>
    </source>
</evidence>
<gene>
    <name evidence="8" type="ORF">RAK27_02500</name>
</gene>